<evidence type="ECO:0000313" key="1">
    <source>
        <dbReference type="EMBL" id="MFC7096656.1"/>
    </source>
</evidence>
<dbReference type="SUPFAM" id="SSF54593">
    <property type="entry name" value="Glyoxalase/Bleomycin resistance protein/Dihydroxybiphenyl dioxygenase"/>
    <property type="match status" value="1"/>
</dbReference>
<evidence type="ECO:0000313" key="2">
    <source>
        <dbReference type="Proteomes" id="UP001596388"/>
    </source>
</evidence>
<dbReference type="InterPro" id="IPR029068">
    <property type="entry name" value="Glyas_Bleomycin-R_OHBP_Dase"/>
</dbReference>
<keyword evidence="2" id="KW-1185">Reference proteome</keyword>
<dbReference type="CDD" id="cd06587">
    <property type="entry name" value="VOC"/>
    <property type="match status" value="1"/>
</dbReference>
<dbReference type="Gene3D" id="3.10.180.10">
    <property type="entry name" value="2,3-Dihydroxybiphenyl 1,2-Dioxygenase, domain 1"/>
    <property type="match status" value="1"/>
</dbReference>
<sequence>MSHPGGLVFFRTANRDRVVDWYREVVGASVWLEQPGCTILAHGDFRFGFCDADPGDTETEGILTFVYGDRAGVDRLHERVGDAAREEPHVNEQYDIYQFFADDPDGRTAEFQTFLHELPE</sequence>
<name>A0ABD5X0F9_9EURY</name>
<accession>A0ABD5X0F9</accession>
<dbReference type="RefSeq" id="WP_276238880.1">
    <property type="nucleotide sequence ID" value="NZ_CP119989.1"/>
</dbReference>
<dbReference type="EMBL" id="JBHTAG010000002">
    <property type="protein sequence ID" value="MFC7096656.1"/>
    <property type="molecule type" value="Genomic_DNA"/>
</dbReference>
<reference evidence="1 2" key="1">
    <citation type="journal article" date="2019" name="Int. J. Syst. Evol. Microbiol.">
        <title>The Global Catalogue of Microorganisms (GCM) 10K type strain sequencing project: providing services to taxonomists for standard genome sequencing and annotation.</title>
        <authorList>
            <consortium name="The Broad Institute Genomics Platform"/>
            <consortium name="The Broad Institute Genome Sequencing Center for Infectious Disease"/>
            <person name="Wu L."/>
            <person name="Ma J."/>
        </authorList>
    </citation>
    <scope>NUCLEOTIDE SEQUENCE [LARGE SCALE GENOMIC DNA]</scope>
    <source>
        <strain evidence="1 2">DT55</strain>
    </source>
</reference>
<protein>
    <submittedName>
        <fullName evidence="1">VOC family protein</fullName>
    </submittedName>
</protein>
<dbReference type="AlphaFoldDB" id="A0ABD5X0F9"/>
<dbReference type="Proteomes" id="UP001596388">
    <property type="component" value="Unassembled WGS sequence"/>
</dbReference>
<dbReference type="GeneID" id="79269454"/>
<organism evidence="1 2">
    <name type="scientific">Halobaculum marinum</name>
    <dbReference type="NCBI Taxonomy" id="3031996"/>
    <lineage>
        <taxon>Archaea</taxon>
        <taxon>Methanobacteriati</taxon>
        <taxon>Methanobacteriota</taxon>
        <taxon>Stenosarchaea group</taxon>
        <taxon>Halobacteria</taxon>
        <taxon>Halobacteriales</taxon>
        <taxon>Haloferacaceae</taxon>
        <taxon>Halobaculum</taxon>
    </lineage>
</organism>
<proteinExistence type="predicted"/>
<comment type="caution">
    <text evidence="1">The sequence shown here is derived from an EMBL/GenBank/DDBJ whole genome shotgun (WGS) entry which is preliminary data.</text>
</comment>
<gene>
    <name evidence="1" type="ORF">ACFQKD_04995</name>
</gene>